<dbReference type="AlphaFoldDB" id="A0A4Y2N8H8"/>
<comment type="caution">
    <text evidence="2">The sequence shown here is derived from an EMBL/GenBank/DDBJ whole genome shotgun (WGS) entry which is preliminary data.</text>
</comment>
<reference evidence="2 3" key="1">
    <citation type="journal article" date="2019" name="Sci. Rep.">
        <title>Orb-weaving spider Araneus ventricosus genome elucidates the spidroin gene catalogue.</title>
        <authorList>
            <person name="Kono N."/>
            <person name="Nakamura H."/>
            <person name="Ohtoshi R."/>
            <person name="Moran D.A.P."/>
            <person name="Shinohara A."/>
            <person name="Yoshida Y."/>
            <person name="Fujiwara M."/>
            <person name="Mori M."/>
            <person name="Tomita M."/>
            <person name="Arakawa K."/>
        </authorList>
    </citation>
    <scope>NUCLEOTIDE SEQUENCE [LARGE SCALE GENOMIC DNA]</scope>
</reference>
<accession>A0A4Y2N8H8</accession>
<dbReference type="InterPro" id="IPR001584">
    <property type="entry name" value="Integrase_cat-core"/>
</dbReference>
<protein>
    <recommendedName>
        <fullName evidence="1">Integrase catalytic domain-containing protein</fullName>
    </recommendedName>
</protein>
<dbReference type="PANTHER" id="PTHR38681">
    <property type="entry name" value="RETROVIRUS-RELATED POL POLYPROTEIN FROM TRANSPOSON 412-LIKE PROTEIN-RELATED"/>
    <property type="match status" value="1"/>
</dbReference>
<organism evidence="2 3">
    <name type="scientific">Araneus ventricosus</name>
    <name type="common">Orbweaver spider</name>
    <name type="synonym">Epeira ventricosa</name>
    <dbReference type="NCBI Taxonomy" id="182803"/>
    <lineage>
        <taxon>Eukaryota</taxon>
        <taxon>Metazoa</taxon>
        <taxon>Ecdysozoa</taxon>
        <taxon>Arthropoda</taxon>
        <taxon>Chelicerata</taxon>
        <taxon>Arachnida</taxon>
        <taxon>Araneae</taxon>
        <taxon>Araneomorphae</taxon>
        <taxon>Entelegynae</taxon>
        <taxon>Araneoidea</taxon>
        <taxon>Araneidae</taxon>
        <taxon>Araneus</taxon>
    </lineage>
</organism>
<dbReference type="GO" id="GO:0003676">
    <property type="term" value="F:nucleic acid binding"/>
    <property type="evidence" value="ECO:0007669"/>
    <property type="project" value="InterPro"/>
</dbReference>
<dbReference type="PANTHER" id="PTHR38681:SF1">
    <property type="entry name" value="RETROVIRUS-RELATED POL POLYPROTEIN FROM TRANSPOSON 412-LIKE PROTEIN"/>
    <property type="match status" value="1"/>
</dbReference>
<dbReference type="GO" id="GO:0015074">
    <property type="term" value="P:DNA integration"/>
    <property type="evidence" value="ECO:0007669"/>
    <property type="project" value="InterPro"/>
</dbReference>
<dbReference type="SUPFAM" id="SSF53098">
    <property type="entry name" value="Ribonuclease H-like"/>
    <property type="match status" value="1"/>
</dbReference>
<keyword evidence="3" id="KW-1185">Reference proteome</keyword>
<dbReference type="OrthoDB" id="6434913at2759"/>
<evidence type="ECO:0000313" key="2">
    <source>
        <dbReference type="EMBL" id="GBN35728.1"/>
    </source>
</evidence>
<dbReference type="EMBL" id="BGPR01126837">
    <property type="protein sequence ID" value="GBN35728.1"/>
    <property type="molecule type" value="Genomic_DNA"/>
</dbReference>
<feature type="domain" description="Integrase catalytic" evidence="1">
    <location>
        <begin position="13"/>
        <end position="141"/>
    </location>
</feature>
<sequence length="196" mass="22137">MSPNPTGGTRIDPIVRPYVTASFRKTVFKSLHNLSHPGLLTPSENREYLLNCIDRFARWPEAVSISNISAETVAGAFISQWVSRFGLPSIITTDQGRQFESNLFSLLSKILGVQKIRTTPYHPSSNGIVQRFHRSLKQSLRCHASTKWTESVPVVLLELRTALKEDLRAYLRTLLWFGLRSLFIGSQRHVTSLASE</sequence>
<dbReference type="InterPro" id="IPR036397">
    <property type="entry name" value="RNaseH_sf"/>
</dbReference>
<dbReference type="PROSITE" id="PS50994">
    <property type="entry name" value="INTEGRASE"/>
    <property type="match status" value="1"/>
</dbReference>
<dbReference type="Proteomes" id="UP000499080">
    <property type="component" value="Unassembled WGS sequence"/>
</dbReference>
<gene>
    <name evidence="2" type="ORF">AVEN_240172_1</name>
</gene>
<evidence type="ECO:0000259" key="1">
    <source>
        <dbReference type="PROSITE" id="PS50994"/>
    </source>
</evidence>
<dbReference type="Gene3D" id="3.30.420.10">
    <property type="entry name" value="Ribonuclease H-like superfamily/Ribonuclease H"/>
    <property type="match status" value="1"/>
</dbReference>
<evidence type="ECO:0000313" key="3">
    <source>
        <dbReference type="Proteomes" id="UP000499080"/>
    </source>
</evidence>
<dbReference type="Pfam" id="PF00665">
    <property type="entry name" value="rve"/>
    <property type="match status" value="1"/>
</dbReference>
<proteinExistence type="predicted"/>
<dbReference type="InterPro" id="IPR012337">
    <property type="entry name" value="RNaseH-like_sf"/>
</dbReference>
<name>A0A4Y2N8H8_ARAVE</name>